<keyword evidence="1" id="KW-0802">TPR repeat</keyword>
<feature type="domain" description="CD-NTase-associated protein 12/Pycsar effector protein TIR" evidence="3">
    <location>
        <begin position="4"/>
        <end position="123"/>
    </location>
</feature>
<dbReference type="PROSITE" id="PS50005">
    <property type="entry name" value="TPR"/>
    <property type="match status" value="1"/>
</dbReference>
<feature type="compositionally biased region" description="Basic and acidic residues" evidence="2">
    <location>
        <begin position="152"/>
        <end position="174"/>
    </location>
</feature>
<proteinExistence type="predicted"/>
<dbReference type="GO" id="GO:0050135">
    <property type="term" value="F:NADP+ nucleosidase activity"/>
    <property type="evidence" value="ECO:0007669"/>
    <property type="project" value="InterPro"/>
</dbReference>
<sequence length="483" mass="55736">MKPKIFIGSSVEGLSVAYAIQQNLIHSAEVTVWDQGVFELSSTTIESLEEALDKSDYGIFIFSPDDVTKIRKDEFSVVRDNVILEYGLFVGKLGRERVFFVKPMNQDLHLPTDLLGITPGNYENDRDDKSLQAGTGAFCNQVRQKISKLGKRKETEEEGKSSEKEDSNTPKDNEWFHDFDSKKFSAAKTKLENLLKEQTDEIKIIEHRAWIAYCIFKENENKGIEELDKIIIDYSENEHSFMAVCKILYREDYNDKSIKLAEKAITKFPNSTKLKLLKADCINNSSSPEESIEYLKSINNGNDIDIALTLVNSYMDEKDFIEARSIVHSIYQEYPNNRLIKYKYSRIAYELGENEIALFLLESLTTEYPENSTYWGYLSNVCVSLDYYDLALTAKRRAQKITESKEEWIVSNIGNMFKNKGFYTESIEYFEKALTINSESEFAHDRMATAIKLRQSEKEEIEKSIKLGRKEIRNYKPDTVVES</sequence>
<evidence type="ECO:0000259" key="3">
    <source>
        <dbReference type="Pfam" id="PF10137"/>
    </source>
</evidence>
<evidence type="ECO:0000313" key="4">
    <source>
        <dbReference type="EMBL" id="NLR91676.1"/>
    </source>
</evidence>
<protein>
    <submittedName>
        <fullName evidence="4">Tetratricopeptide repeat protein</fullName>
    </submittedName>
</protein>
<dbReference type="Proteomes" id="UP000585050">
    <property type="component" value="Unassembled WGS sequence"/>
</dbReference>
<gene>
    <name evidence="4" type="ORF">HGP29_10690</name>
</gene>
<accession>A0A7X8SK30</accession>
<keyword evidence="5" id="KW-1185">Reference proteome</keyword>
<feature type="repeat" description="TPR" evidence="1">
    <location>
        <begin position="407"/>
        <end position="440"/>
    </location>
</feature>
<organism evidence="4 5">
    <name type="scientific">Flammeovirga agarivorans</name>
    <dbReference type="NCBI Taxonomy" id="2726742"/>
    <lineage>
        <taxon>Bacteria</taxon>
        <taxon>Pseudomonadati</taxon>
        <taxon>Bacteroidota</taxon>
        <taxon>Cytophagia</taxon>
        <taxon>Cytophagales</taxon>
        <taxon>Flammeovirgaceae</taxon>
        <taxon>Flammeovirga</taxon>
    </lineage>
</organism>
<reference evidence="4 5" key="1">
    <citation type="submission" date="2020-04" db="EMBL/GenBank/DDBJ databases">
        <title>Flammeovirga sp. SR4, a novel species isolated from seawater.</title>
        <authorList>
            <person name="Wang X."/>
        </authorList>
    </citation>
    <scope>NUCLEOTIDE SEQUENCE [LARGE SCALE GENOMIC DNA]</scope>
    <source>
        <strain evidence="4 5">SR4</strain>
    </source>
</reference>
<dbReference type="SUPFAM" id="SSF48452">
    <property type="entry name" value="TPR-like"/>
    <property type="match status" value="2"/>
</dbReference>
<dbReference type="Pfam" id="PF14559">
    <property type="entry name" value="TPR_19"/>
    <property type="match status" value="1"/>
</dbReference>
<name>A0A7X8SK30_9BACT</name>
<comment type="caution">
    <text evidence="4">The sequence shown here is derived from an EMBL/GenBank/DDBJ whole genome shotgun (WGS) entry which is preliminary data.</text>
</comment>
<dbReference type="EMBL" id="JABAIL010000003">
    <property type="protein sequence ID" value="NLR91676.1"/>
    <property type="molecule type" value="Genomic_DNA"/>
</dbReference>
<dbReference type="InterPro" id="IPR019302">
    <property type="entry name" value="CAP12/PCTIR_TIR_dom"/>
</dbReference>
<dbReference type="Pfam" id="PF10137">
    <property type="entry name" value="CAP12-PCTIR_TIR"/>
    <property type="match status" value="1"/>
</dbReference>
<dbReference type="AlphaFoldDB" id="A0A7X8SK30"/>
<evidence type="ECO:0000256" key="2">
    <source>
        <dbReference type="SAM" id="MobiDB-lite"/>
    </source>
</evidence>
<dbReference type="InterPro" id="IPR011990">
    <property type="entry name" value="TPR-like_helical_dom_sf"/>
</dbReference>
<dbReference type="RefSeq" id="WP_168882392.1">
    <property type="nucleotide sequence ID" value="NZ_JABAIL010000003.1"/>
</dbReference>
<dbReference type="Gene3D" id="1.25.40.10">
    <property type="entry name" value="Tetratricopeptide repeat domain"/>
    <property type="match status" value="1"/>
</dbReference>
<feature type="region of interest" description="Disordered" evidence="2">
    <location>
        <begin position="149"/>
        <end position="174"/>
    </location>
</feature>
<dbReference type="InterPro" id="IPR019734">
    <property type="entry name" value="TPR_rpt"/>
</dbReference>
<evidence type="ECO:0000256" key="1">
    <source>
        <dbReference type="PROSITE-ProRule" id="PRU00339"/>
    </source>
</evidence>
<evidence type="ECO:0000313" key="5">
    <source>
        <dbReference type="Proteomes" id="UP000585050"/>
    </source>
</evidence>